<evidence type="ECO:0000313" key="2">
    <source>
        <dbReference type="Proteomes" id="UP000237640"/>
    </source>
</evidence>
<keyword evidence="2" id="KW-1185">Reference proteome</keyword>
<dbReference type="OrthoDB" id="821805at2"/>
<gene>
    <name evidence="1" type="ORF">CLV81_3817</name>
</gene>
<evidence type="ECO:0000313" key="1">
    <source>
        <dbReference type="EMBL" id="PRX55405.1"/>
    </source>
</evidence>
<protein>
    <submittedName>
        <fullName evidence="1">Uncharacterized protein</fullName>
    </submittedName>
</protein>
<dbReference type="AlphaFoldDB" id="A0A2T0MD38"/>
<sequence length="78" mass="8905">MVSSSKIEILENDDLKSILSQFMADIDSGFEDHDESMSYLVEMNKLSADIAPFLIHDVQRRALGLDISEKKTIYLLRN</sequence>
<comment type="caution">
    <text evidence="1">The sequence shown here is derived from an EMBL/GenBank/DDBJ whole genome shotgun (WGS) entry which is preliminary data.</text>
</comment>
<dbReference type="RefSeq" id="WP_106147237.1">
    <property type="nucleotide sequence ID" value="NZ_PVYX01000002.1"/>
</dbReference>
<proteinExistence type="predicted"/>
<dbReference type="Proteomes" id="UP000237640">
    <property type="component" value="Unassembled WGS sequence"/>
</dbReference>
<reference evidence="1 2" key="1">
    <citation type="submission" date="2018-03" db="EMBL/GenBank/DDBJ databases">
        <title>Genomic Encyclopedia of Archaeal and Bacterial Type Strains, Phase II (KMG-II): from individual species to whole genera.</title>
        <authorList>
            <person name="Goeker M."/>
        </authorList>
    </citation>
    <scope>NUCLEOTIDE SEQUENCE [LARGE SCALE GENOMIC DNA]</scope>
    <source>
        <strain evidence="1 2">DSM 25027</strain>
    </source>
</reference>
<dbReference type="EMBL" id="PVYX01000002">
    <property type="protein sequence ID" value="PRX55405.1"/>
    <property type="molecule type" value="Genomic_DNA"/>
</dbReference>
<accession>A0A2T0MD38</accession>
<name>A0A2T0MD38_9FLAO</name>
<organism evidence="1 2">
    <name type="scientific">Flagellimonas meridianipacifica</name>
    <dbReference type="NCBI Taxonomy" id="1080225"/>
    <lineage>
        <taxon>Bacteria</taxon>
        <taxon>Pseudomonadati</taxon>
        <taxon>Bacteroidota</taxon>
        <taxon>Flavobacteriia</taxon>
        <taxon>Flavobacteriales</taxon>
        <taxon>Flavobacteriaceae</taxon>
        <taxon>Flagellimonas</taxon>
    </lineage>
</organism>